<dbReference type="SUPFAM" id="SSF49785">
    <property type="entry name" value="Galactose-binding domain-like"/>
    <property type="match status" value="1"/>
</dbReference>
<feature type="chain" id="PRO_5034369734" description="rhamnogalacturonan endolyase" evidence="12">
    <location>
        <begin position="21"/>
        <end position="549"/>
    </location>
</feature>
<dbReference type="Proteomes" id="UP000664132">
    <property type="component" value="Unassembled WGS sequence"/>
</dbReference>
<comment type="subcellular location">
    <subcellularLocation>
        <location evidence="2">Secreted</location>
    </subcellularLocation>
</comment>
<comment type="caution">
    <text evidence="16">The sequence shown here is derived from an EMBL/GenBank/DDBJ whole genome shotgun (WGS) entry which is preliminary data.</text>
</comment>
<keyword evidence="5" id="KW-0964">Secreted</keyword>
<keyword evidence="10" id="KW-0961">Cell wall biogenesis/degradation</keyword>
<evidence type="ECO:0000256" key="7">
    <source>
        <dbReference type="ARBA" id="ARBA00023157"/>
    </source>
</evidence>
<dbReference type="Pfam" id="PF14683">
    <property type="entry name" value="CBM-like"/>
    <property type="match status" value="1"/>
</dbReference>
<dbReference type="GO" id="GO:0045490">
    <property type="term" value="P:pectin catabolic process"/>
    <property type="evidence" value="ECO:0007669"/>
    <property type="project" value="TreeGrafter"/>
</dbReference>
<feature type="domain" description="Rhamnogalacturonan lyase" evidence="15">
    <location>
        <begin position="287"/>
        <end position="360"/>
    </location>
</feature>
<dbReference type="InterPro" id="IPR016590">
    <property type="entry name" value="Rhamnogalacturonase_B"/>
</dbReference>
<evidence type="ECO:0000259" key="13">
    <source>
        <dbReference type="Pfam" id="PF09284"/>
    </source>
</evidence>
<keyword evidence="7" id="KW-1015">Disulfide bond</keyword>
<dbReference type="Gene3D" id="2.70.98.10">
    <property type="match status" value="1"/>
</dbReference>
<dbReference type="InterPro" id="IPR008979">
    <property type="entry name" value="Galactose-bd-like_sf"/>
</dbReference>
<evidence type="ECO:0000259" key="15">
    <source>
        <dbReference type="Pfam" id="PF14686"/>
    </source>
</evidence>
<gene>
    <name evidence="16" type="ORF">IFR04_007626</name>
</gene>
<dbReference type="InterPro" id="IPR011013">
    <property type="entry name" value="Gal_mutarotase_sf_dom"/>
</dbReference>
<dbReference type="Gene3D" id="2.60.120.260">
    <property type="entry name" value="Galactose-binding domain-like"/>
    <property type="match status" value="1"/>
</dbReference>
<evidence type="ECO:0000313" key="17">
    <source>
        <dbReference type="Proteomes" id="UP000664132"/>
    </source>
</evidence>
<accession>A0A8H7TGB9</accession>
<dbReference type="EMBL" id="JAFJYH010000110">
    <property type="protein sequence ID" value="KAG4419214.1"/>
    <property type="molecule type" value="Genomic_DNA"/>
</dbReference>
<dbReference type="PANTHER" id="PTHR36574:SF1">
    <property type="entry name" value="RHAMNOGALACTURONATE LYASE-RELATED"/>
    <property type="match status" value="1"/>
</dbReference>
<dbReference type="GO" id="GO:0071555">
    <property type="term" value="P:cell wall organization"/>
    <property type="evidence" value="ECO:0007669"/>
    <property type="project" value="UniProtKB-KW"/>
</dbReference>
<dbReference type="Pfam" id="PF09284">
    <property type="entry name" value="RhgB_N"/>
    <property type="match status" value="1"/>
</dbReference>
<dbReference type="CDD" id="cd10317">
    <property type="entry name" value="RGL4_C"/>
    <property type="match status" value="1"/>
</dbReference>
<dbReference type="GO" id="GO:0005576">
    <property type="term" value="C:extracellular region"/>
    <property type="evidence" value="ECO:0007669"/>
    <property type="project" value="UniProtKB-SubCell"/>
</dbReference>
<dbReference type="InterPro" id="IPR013784">
    <property type="entry name" value="Carb-bd-like_fold"/>
</dbReference>
<dbReference type="Pfam" id="PF14686">
    <property type="entry name" value="fn3_3"/>
    <property type="match status" value="1"/>
</dbReference>
<evidence type="ECO:0000256" key="5">
    <source>
        <dbReference type="ARBA" id="ARBA00022525"/>
    </source>
</evidence>
<dbReference type="InterPro" id="IPR014718">
    <property type="entry name" value="GH-type_carb-bd"/>
</dbReference>
<dbReference type="OrthoDB" id="114708at2759"/>
<comment type="catalytic activity">
    <reaction evidence="1">
        <text>Endotype eliminative cleavage of L-alpha-rhamnopyranosyl-(1-&gt;4)-alpha-D-galactopyranosyluronic acid bonds of rhamnogalacturonan I domains in ramified hairy regions of pectin leaving L-rhamnopyranose at the reducing end and 4-deoxy-4,5-unsaturated D-galactopyranosyluronic acid at the non-reducing end.</text>
        <dbReference type="EC" id="4.2.2.23"/>
    </reaction>
</comment>
<evidence type="ECO:0000256" key="8">
    <source>
        <dbReference type="ARBA" id="ARBA00023239"/>
    </source>
</evidence>
<evidence type="ECO:0000256" key="12">
    <source>
        <dbReference type="SAM" id="SignalP"/>
    </source>
</evidence>
<comment type="similarity">
    <text evidence="3">Belongs to the polysaccharide lyase 4 family.</text>
</comment>
<dbReference type="SUPFAM" id="SSF49452">
    <property type="entry name" value="Starch-binding domain-like"/>
    <property type="match status" value="1"/>
</dbReference>
<evidence type="ECO:0000256" key="9">
    <source>
        <dbReference type="ARBA" id="ARBA00023277"/>
    </source>
</evidence>
<evidence type="ECO:0000256" key="4">
    <source>
        <dbReference type="ARBA" id="ARBA00012437"/>
    </source>
</evidence>
<organism evidence="16 17">
    <name type="scientific">Cadophora malorum</name>
    <dbReference type="NCBI Taxonomy" id="108018"/>
    <lineage>
        <taxon>Eukaryota</taxon>
        <taxon>Fungi</taxon>
        <taxon>Dikarya</taxon>
        <taxon>Ascomycota</taxon>
        <taxon>Pezizomycotina</taxon>
        <taxon>Leotiomycetes</taxon>
        <taxon>Helotiales</taxon>
        <taxon>Ploettnerulaceae</taxon>
        <taxon>Cadophora</taxon>
    </lineage>
</organism>
<dbReference type="PANTHER" id="PTHR36574">
    <property type="entry name" value="RHAMNOGALACTURONATE LYASE-RELATED"/>
    <property type="match status" value="1"/>
</dbReference>
<feature type="domain" description="Rhamnogalacturonan lyase" evidence="14">
    <location>
        <begin position="376"/>
        <end position="547"/>
    </location>
</feature>
<evidence type="ECO:0000313" key="16">
    <source>
        <dbReference type="EMBL" id="KAG4419214.1"/>
    </source>
</evidence>
<evidence type="ECO:0000256" key="3">
    <source>
        <dbReference type="ARBA" id="ARBA00010418"/>
    </source>
</evidence>
<dbReference type="AlphaFoldDB" id="A0A8H7TGB9"/>
<dbReference type="InterPro" id="IPR015364">
    <property type="entry name" value="RhgB_N"/>
</dbReference>
<name>A0A8H7TGB9_9HELO</name>
<evidence type="ECO:0000256" key="1">
    <source>
        <dbReference type="ARBA" id="ARBA00001324"/>
    </source>
</evidence>
<keyword evidence="11" id="KW-0624">Polysaccharide degradation</keyword>
<evidence type="ECO:0000256" key="10">
    <source>
        <dbReference type="ARBA" id="ARBA00023316"/>
    </source>
</evidence>
<keyword evidence="9" id="KW-0119">Carbohydrate metabolism</keyword>
<dbReference type="InterPro" id="IPR029413">
    <property type="entry name" value="RG-lyase_II"/>
</dbReference>
<feature type="domain" description="Rhamnogalacturonase B N-terminal" evidence="13">
    <location>
        <begin position="22"/>
        <end position="280"/>
    </location>
</feature>
<evidence type="ECO:0000256" key="11">
    <source>
        <dbReference type="ARBA" id="ARBA00023326"/>
    </source>
</evidence>
<feature type="signal peptide" evidence="12">
    <location>
        <begin position="1"/>
        <end position="20"/>
    </location>
</feature>
<dbReference type="Gene3D" id="2.60.40.1120">
    <property type="entry name" value="Carboxypeptidase-like, regulatory domain"/>
    <property type="match status" value="1"/>
</dbReference>
<reference evidence="16" key="1">
    <citation type="submission" date="2021-02" db="EMBL/GenBank/DDBJ databases">
        <title>Genome sequence Cadophora malorum strain M34.</title>
        <authorList>
            <person name="Stefanovic E."/>
            <person name="Vu D."/>
            <person name="Scully C."/>
            <person name="Dijksterhuis J."/>
            <person name="Roader J."/>
            <person name="Houbraken J."/>
        </authorList>
    </citation>
    <scope>NUCLEOTIDE SEQUENCE</scope>
    <source>
        <strain evidence="16">M34</strain>
    </source>
</reference>
<dbReference type="GO" id="GO:0102210">
    <property type="term" value="F:rhamnogalacturonan endolyase activity"/>
    <property type="evidence" value="ECO:0007669"/>
    <property type="project" value="UniProtKB-EC"/>
</dbReference>
<protein>
    <recommendedName>
        <fullName evidence="4">rhamnogalacturonan endolyase</fullName>
        <ecNumber evidence="4">4.2.2.23</ecNumber>
    </recommendedName>
</protein>
<evidence type="ECO:0000259" key="14">
    <source>
        <dbReference type="Pfam" id="PF14683"/>
    </source>
</evidence>
<dbReference type="InterPro" id="IPR029411">
    <property type="entry name" value="RG-lyase_III"/>
</dbReference>
<keyword evidence="6 12" id="KW-0732">Signal</keyword>
<evidence type="ECO:0000256" key="2">
    <source>
        <dbReference type="ARBA" id="ARBA00004613"/>
    </source>
</evidence>
<sequence length="549" mass="58715">MKVLSSVLLAAISLPSLALAAWGYTDNGSSYVIDTGSQLVFAVSKTNGDITSMKYRGTETNGYQGKNSHVESGLGTSVVTIKQYTTPANIIQVTVTYGTLVQTYIARYGNNNIYMLTNKGDASVAASRFIVRLVPGLLPKALTDSDYYDASTVTVEASDVILSSATGYTKSKHYQGSNYGRTMDYDYVGKATSTLGIWLIRSNREKASGGPFFRSLVRGCSPIAEDLYEILYYNMGTTDPQRWGLQGPYVLSFTDGGTPNTALFSRNVDWSWMDTLGIKGWVPTSGRGSVAGVGIKNMKSGYSYVAGLSNTDAQYWGVAAPTTGAFSIAKILPGTYTLTIYKGEIEVYTSSVVVTAGGKVALNSITPTDPSDTVAIWRIGEWDGSPAGFTNFDKTPMLPTYMHPSDTRISTWNPPNYIVGTSSAAGSMPGYMWKDVNNGHLIYFKLDAAQTAAAHTVRIGITEAFIGGRPSITINSWSSKLPGATTQASTRSLTVGTYRGNNVMLTYDVPASAFLAAGQYNIMTINIISGSTGTGFLSPGVSLDAIDFI</sequence>
<dbReference type="GO" id="GO:0030246">
    <property type="term" value="F:carbohydrate binding"/>
    <property type="evidence" value="ECO:0007669"/>
    <property type="project" value="InterPro"/>
</dbReference>
<keyword evidence="8" id="KW-0456">Lyase</keyword>
<keyword evidence="17" id="KW-1185">Reference proteome</keyword>
<dbReference type="CDD" id="cd10316">
    <property type="entry name" value="RGL4_M"/>
    <property type="match status" value="1"/>
</dbReference>
<dbReference type="SUPFAM" id="SSF74650">
    <property type="entry name" value="Galactose mutarotase-like"/>
    <property type="match status" value="1"/>
</dbReference>
<proteinExistence type="inferred from homology"/>
<dbReference type="EC" id="4.2.2.23" evidence="4"/>
<evidence type="ECO:0000256" key="6">
    <source>
        <dbReference type="ARBA" id="ARBA00022729"/>
    </source>
</evidence>